<dbReference type="InParanoid" id="A0A067RQ69"/>
<evidence type="ECO:0000313" key="1">
    <source>
        <dbReference type="EMBL" id="KDR22760.1"/>
    </source>
</evidence>
<dbReference type="EMBL" id="KK852491">
    <property type="protein sequence ID" value="KDR22760.1"/>
    <property type="molecule type" value="Genomic_DNA"/>
</dbReference>
<organism evidence="1 2">
    <name type="scientific">Zootermopsis nevadensis</name>
    <name type="common">Dampwood termite</name>
    <dbReference type="NCBI Taxonomy" id="136037"/>
    <lineage>
        <taxon>Eukaryota</taxon>
        <taxon>Metazoa</taxon>
        <taxon>Ecdysozoa</taxon>
        <taxon>Arthropoda</taxon>
        <taxon>Hexapoda</taxon>
        <taxon>Insecta</taxon>
        <taxon>Pterygota</taxon>
        <taxon>Neoptera</taxon>
        <taxon>Polyneoptera</taxon>
        <taxon>Dictyoptera</taxon>
        <taxon>Blattodea</taxon>
        <taxon>Blattoidea</taxon>
        <taxon>Termitoidae</taxon>
        <taxon>Termopsidae</taxon>
        <taxon>Zootermopsis</taxon>
    </lineage>
</organism>
<reference evidence="1 2" key="1">
    <citation type="journal article" date="2014" name="Nat. Commun.">
        <title>Molecular traces of alternative social organization in a termite genome.</title>
        <authorList>
            <person name="Terrapon N."/>
            <person name="Li C."/>
            <person name="Robertson H.M."/>
            <person name="Ji L."/>
            <person name="Meng X."/>
            <person name="Booth W."/>
            <person name="Chen Z."/>
            <person name="Childers C.P."/>
            <person name="Glastad K.M."/>
            <person name="Gokhale K."/>
            <person name="Gowin J."/>
            <person name="Gronenberg W."/>
            <person name="Hermansen R.A."/>
            <person name="Hu H."/>
            <person name="Hunt B.G."/>
            <person name="Huylmans A.K."/>
            <person name="Khalil S.M."/>
            <person name="Mitchell R.D."/>
            <person name="Munoz-Torres M.C."/>
            <person name="Mustard J.A."/>
            <person name="Pan H."/>
            <person name="Reese J.T."/>
            <person name="Scharf M.E."/>
            <person name="Sun F."/>
            <person name="Vogel H."/>
            <person name="Xiao J."/>
            <person name="Yang W."/>
            <person name="Yang Z."/>
            <person name="Yang Z."/>
            <person name="Zhou J."/>
            <person name="Zhu J."/>
            <person name="Brent C.S."/>
            <person name="Elsik C.G."/>
            <person name="Goodisman M.A."/>
            <person name="Liberles D.A."/>
            <person name="Roe R.M."/>
            <person name="Vargo E.L."/>
            <person name="Vilcinskas A."/>
            <person name="Wang J."/>
            <person name="Bornberg-Bauer E."/>
            <person name="Korb J."/>
            <person name="Zhang G."/>
            <person name="Liebig J."/>
        </authorList>
    </citation>
    <scope>NUCLEOTIDE SEQUENCE [LARGE SCALE GENOMIC DNA]</scope>
    <source>
        <tissue evidence="1">Whole organism</tissue>
    </source>
</reference>
<sequence>MCLATRLMVVVESYLTIMQYLIKHVLFHYGNTGDENPPATSYWRKDS</sequence>
<evidence type="ECO:0000313" key="2">
    <source>
        <dbReference type="Proteomes" id="UP000027135"/>
    </source>
</evidence>
<name>A0A067RQ69_ZOONE</name>
<gene>
    <name evidence="1" type="ORF">L798_01308</name>
</gene>
<accession>A0A067RQ69</accession>
<dbReference type="Proteomes" id="UP000027135">
    <property type="component" value="Unassembled WGS sequence"/>
</dbReference>
<keyword evidence="2" id="KW-1185">Reference proteome</keyword>
<protein>
    <submittedName>
        <fullName evidence="1">Uncharacterized protein</fullName>
    </submittedName>
</protein>
<proteinExistence type="predicted"/>
<dbReference type="AlphaFoldDB" id="A0A067RQ69"/>